<organism evidence="3 4">
    <name type="scientific">Trichoplax adhaerens</name>
    <name type="common">Trichoplax reptans</name>
    <dbReference type="NCBI Taxonomy" id="10228"/>
    <lineage>
        <taxon>Eukaryota</taxon>
        <taxon>Metazoa</taxon>
        <taxon>Placozoa</taxon>
        <taxon>Uniplacotomia</taxon>
        <taxon>Trichoplacea</taxon>
        <taxon>Trichoplacidae</taxon>
        <taxon>Trichoplax</taxon>
    </lineage>
</organism>
<gene>
    <name evidence="3" type="ORF">TRIADDRAFT_18236</name>
</gene>
<dbReference type="FunFam" id="1.10.3210.10:FF:000017">
    <property type="entry name" value="Deoxynucleoside triphosphate triphosphohydrolase SAMHD1"/>
    <property type="match status" value="1"/>
</dbReference>
<feature type="non-terminal residue" evidence="3">
    <location>
        <position position="1"/>
    </location>
</feature>
<dbReference type="InParanoid" id="B3RJE5"/>
<dbReference type="Gene3D" id="1.10.3210.10">
    <property type="entry name" value="Hypothetical protein af1432"/>
    <property type="match status" value="1"/>
</dbReference>
<dbReference type="OMA" id="PRWTHEA"/>
<dbReference type="GeneID" id="6749495"/>
<protein>
    <recommendedName>
        <fullName evidence="2">HD/PDEase domain-containing protein</fullName>
    </recommendedName>
</protein>
<dbReference type="SUPFAM" id="SSF109604">
    <property type="entry name" value="HD-domain/PDEase-like"/>
    <property type="match status" value="1"/>
</dbReference>
<dbReference type="FunCoup" id="B3RJE5">
    <property type="interactions" value="1139"/>
</dbReference>
<dbReference type="EMBL" id="DS985241">
    <property type="protein sequence ID" value="EDV29078.1"/>
    <property type="molecule type" value="Genomic_DNA"/>
</dbReference>
<dbReference type="CTD" id="6749495"/>
<dbReference type="GO" id="GO:0008832">
    <property type="term" value="F:dGTPase activity"/>
    <property type="evidence" value="ECO:0000318"/>
    <property type="project" value="GO_Central"/>
</dbReference>
<keyword evidence="4" id="KW-1185">Reference proteome</keyword>
<dbReference type="InterPro" id="IPR003607">
    <property type="entry name" value="HD/PDEase_dom"/>
</dbReference>
<evidence type="ECO:0000313" key="3">
    <source>
        <dbReference type="EMBL" id="EDV29078.1"/>
    </source>
</evidence>
<dbReference type="Gene3D" id="3.30.70.2760">
    <property type="match status" value="1"/>
</dbReference>
<dbReference type="eggNOG" id="KOG2681">
    <property type="taxonomic scope" value="Eukaryota"/>
</dbReference>
<evidence type="ECO:0000256" key="1">
    <source>
        <dbReference type="ARBA" id="ARBA00005776"/>
    </source>
</evidence>
<dbReference type="CDD" id="cd00077">
    <property type="entry name" value="HDc"/>
    <property type="match status" value="1"/>
</dbReference>
<dbReference type="STRING" id="10228.B3RJE5"/>
<dbReference type="OrthoDB" id="9991235at2759"/>
<dbReference type="PANTHER" id="PTHR11373:SF4">
    <property type="entry name" value="DEOXYNUCLEOSIDE TRIPHOSPHATE TRIPHOSPHOHYDROLASE SAMHD1"/>
    <property type="match status" value="1"/>
</dbReference>
<name>B3RJE5_TRIAD</name>
<accession>B3RJE5</accession>
<proteinExistence type="inferred from homology"/>
<sequence>IFNDPIHGHIEMHPLCVKIIDTPQFQRLRYIKQLGCTFYVFPGAAHTRFEHSIGVGYLAWKLVKSIQSRQPELRITDVDVLCVSLAGLCHDLGHGILSHVFDNEFLPRVPKDVSKKNWKHEAGSVAMFEHMIKTNELEPEFKKYDLCDEDILFVKEQIFGPINQDAKLRVIISRGRGPEKRFLYEIVANKRNGIDVDKWDYFARDSHNLGVSISFDHRRSMHFVRAIKVNDEWQLCTRDKEVDNTYDMFYTRHMLHKRAYQHKTVKLIESMIVEALLIANDHLKFPGANGRMLKLSETINDMVAYTNVTDYVIQQIKLSTDPKLDDARKILQAVEKRQLYKCVGRTAPFSVAELNKTEDQIQNEIAACSKDLGDYCHVTSRDVHVRVINLNYGMKDENPIEHIRFYYKYDENRAIAFKKGEVSRMLPESFNEQYILVSSRNRDKEVINDVKRCFIEWCRRNNLPKPKVMLT</sequence>
<dbReference type="GO" id="GO:0006203">
    <property type="term" value="P:dGTP catabolic process"/>
    <property type="evidence" value="ECO:0000318"/>
    <property type="project" value="GO_Central"/>
</dbReference>
<dbReference type="InterPro" id="IPR050135">
    <property type="entry name" value="dGTPase-like"/>
</dbReference>
<dbReference type="SMART" id="SM00471">
    <property type="entry name" value="HDc"/>
    <property type="match status" value="1"/>
</dbReference>
<dbReference type="KEGG" id="tad:TRIADDRAFT_18236"/>
<comment type="similarity">
    <text evidence="1">Belongs to the SAMHD1 family.</text>
</comment>
<dbReference type="HOGENOM" id="CLU_026821_1_2_1"/>
<dbReference type="GO" id="GO:0005634">
    <property type="term" value="C:nucleus"/>
    <property type="evidence" value="ECO:0000318"/>
    <property type="project" value="GO_Central"/>
</dbReference>
<feature type="domain" description="HD/PDEase" evidence="2">
    <location>
        <begin position="44"/>
        <end position="211"/>
    </location>
</feature>
<reference evidence="3 4" key="1">
    <citation type="journal article" date="2008" name="Nature">
        <title>The Trichoplax genome and the nature of placozoans.</title>
        <authorList>
            <person name="Srivastava M."/>
            <person name="Begovic E."/>
            <person name="Chapman J."/>
            <person name="Putnam N.H."/>
            <person name="Hellsten U."/>
            <person name="Kawashima T."/>
            <person name="Kuo A."/>
            <person name="Mitros T."/>
            <person name="Salamov A."/>
            <person name="Carpenter M.L."/>
            <person name="Signorovitch A.Y."/>
            <person name="Moreno M.A."/>
            <person name="Kamm K."/>
            <person name="Grimwood J."/>
            <person name="Schmutz J."/>
            <person name="Shapiro H."/>
            <person name="Grigoriev I.V."/>
            <person name="Buss L.W."/>
            <person name="Schierwater B."/>
            <person name="Dellaporta S.L."/>
            <person name="Rokhsar D.S."/>
        </authorList>
    </citation>
    <scope>NUCLEOTIDE SEQUENCE [LARGE SCALE GENOMIC DNA]</scope>
    <source>
        <strain evidence="3 4">Grell-BS-1999</strain>
    </source>
</reference>
<dbReference type="InterPro" id="IPR006674">
    <property type="entry name" value="HD_domain"/>
</dbReference>
<dbReference type="PhylomeDB" id="B3RJE5"/>
<dbReference type="RefSeq" id="XP_002108280.1">
    <property type="nucleotide sequence ID" value="XM_002108244.1"/>
</dbReference>
<dbReference type="Pfam" id="PF01966">
    <property type="entry name" value="HD"/>
    <property type="match status" value="1"/>
</dbReference>
<dbReference type="PANTHER" id="PTHR11373">
    <property type="entry name" value="DEOXYNUCLEOSIDE TRIPHOSPHATE TRIPHOSPHOHYDROLASE"/>
    <property type="match status" value="1"/>
</dbReference>
<evidence type="ECO:0000313" key="4">
    <source>
        <dbReference type="Proteomes" id="UP000009022"/>
    </source>
</evidence>
<dbReference type="AlphaFoldDB" id="B3RJE5"/>
<dbReference type="Proteomes" id="UP000009022">
    <property type="component" value="Unassembled WGS sequence"/>
</dbReference>
<evidence type="ECO:0000259" key="2">
    <source>
        <dbReference type="SMART" id="SM00471"/>
    </source>
</evidence>